<dbReference type="AlphaFoldDB" id="A0A9X0BFM9"/>
<accession>A0A9X0BFM9</accession>
<name>A0A9X0BFM9_9EURO</name>
<gene>
    <name evidence="1" type="ORF">N7530_012864</name>
</gene>
<comment type="caution">
    <text evidence="1">The sequence shown here is derived from an EMBL/GenBank/DDBJ whole genome shotgun (WGS) entry which is preliminary data.</text>
</comment>
<dbReference type="EMBL" id="JAPWDO010000011">
    <property type="protein sequence ID" value="KAJ5453397.1"/>
    <property type="molecule type" value="Genomic_DNA"/>
</dbReference>
<keyword evidence="2" id="KW-1185">Reference proteome</keyword>
<evidence type="ECO:0000313" key="2">
    <source>
        <dbReference type="Proteomes" id="UP001147760"/>
    </source>
</evidence>
<evidence type="ECO:0000313" key="1">
    <source>
        <dbReference type="EMBL" id="KAJ5453397.1"/>
    </source>
</evidence>
<reference evidence="1" key="1">
    <citation type="submission" date="2022-12" db="EMBL/GenBank/DDBJ databases">
        <authorList>
            <person name="Petersen C."/>
        </authorList>
    </citation>
    <scope>NUCLEOTIDE SEQUENCE</scope>
    <source>
        <strain evidence="1">IBT 17660</strain>
    </source>
</reference>
<dbReference type="Proteomes" id="UP001147760">
    <property type="component" value="Unassembled WGS sequence"/>
</dbReference>
<dbReference type="OrthoDB" id="4634635at2759"/>
<sequence length="96" mass="10788">MRTLRTEAEKVPCDRGVPFEGALVRGAPNRKPVNIPAPDMWILHGNVTERGDLLGVRTNLSPLNRFVRQPRVPWAERRTFAASGCAPMTLENPREE</sequence>
<protein>
    <submittedName>
        <fullName evidence="1">Uncharacterized protein</fullName>
    </submittedName>
</protein>
<proteinExistence type="predicted"/>
<reference evidence="1" key="2">
    <citation type="journal article" date="2023" name="IMA Fungus">
        <title>Comparative genomic study of the Penicillium genus elucidates a diverse pangenome and 15 lateral gene transfer events.</title>
        <authorList>
            <person name="Petersen C."/>
            <person name="Sorensen T."/>
            <person name="Nielsen M.R."/>
            <person name="Sondergaard T.E."/>
            <person name="Sorensen J.L."/>
            <person name="Fitzpatrick D.A."/>
            <person name="Frisvad J.C."/>
            <person name="Nielsen K.L."/>
        </authorList>
    </citation>
    <scope>NUCLEOTIDE SEQUENCE</scope>
    <source>
        <strain evidence="1">IBT 17660</strain>
    </source>
</reference>
<organism evidence="1 2">
    <name type="scientific">Penicillium desertorum</name>
    <dbReference type="NCBI Taxonomy" id="1303715"/>
    <lineage>
        <taxon>Eukaryota</taxon>
        <taxon>Fungi</taxon>
        <taxon>Dikarya</taxon>
        <taxon>Ascomycota</taxon>
        <taxon>Pezizomycotina</taxon>
        <taxon>Eurotiomycetes</taxon>
        <taxon>Eurotiomycetidae</taxon>
        <taxon>Eurotiales</taxon>
        <taxon>Aspergillaceae</taxon>
        <taxon>Penicillium</taxon>
    </lineage>
</organism>